<organism evidence="2 3">
    <name type="scientific">Paracandidimonas soli</name>
    <dbReference type="NCBI Taxonomy" id="1917182"/>
    <lineage>
        <taxon>Bacteria</taxon>
        <taxon>Pseudomonadati</taxon>
        <taxon>Pseudomonadota</taxon>
        <taxon>Betaproteobacteria</taxon>
        <taxon>Burkholderiales</taxon>
        <taxon>Alcaligenaceae</taxon>
        <taxon>Paracandidimonas</taxon>
    </lineage>
</organism>
<protein>
    <submittedName>
        <fullName evidence="2">DUF2894 family protein</fullName>
    </submittedName>
</protein>
<dbReference type="Pfam" id="PF11445">
    <property type="entry name" value="DUF2894"/>
    <property type="match status" value="1"/>
</dbReference>
<keyword evidence="3" id="KW-1185">Reference proteome</keyword>
<feature type="region of interest" description="Disordered" evidence="1">
    <location>
        <begin position="216"/>
        <end position="239"/>
    </location>
</feature>
<name>A0A4V2VSR0_9BURK</name>
<accession>A0A4V2VSR0</accession>
<feature type="compositionally biased region" description="Basic and acidic residues" evidence="1">
    <location>
        <begin position="87"/>
        <end position="96"/>
    </location>
</feature>
<sequence length="239" mass="26337">MELEAQSAFVRLQALAERDAGRADPVRFRFLQAMARRAEGYDGEARRVLDAKMGALLDAYEQVLQERGTGQAGESRSHPEPCTPQETSRDASRDPEMPSASDANVSGQGPLAMLLAFLSERHAGREDARIAAGLAPRADYPELGMLDAAQATWLRLSTDRQLRDSEKRIPDNAGPLNSSQLVHRALMLMKEMSPEYLRQFLSYVNALAWMEQMTDGNAASPEAAPRAGTQKKPGRGRKR</sequence>
<dbReference type="AlphaFoldDB" id="A0A4V2VSR0"/>
<proteinExistence type="predicted"/>
<reference evidence="2 3" key="1">
    <citation type="submission" date="2019-03" db="EMBL/GenBank/DDBJ databases">
        <title>Genomic Encyclopedia of Type Strains, Phase IV (KMG-IV): sequencing the most valuable type-strain genomes for metagenomic binning, comparative biology and taxonomic classification.</title>
        <authorList>
            <person name="Goeker M."/>
        </authorList>
    </citation>
    <scope>NUCLEOTIDE SEQUENCE [LARGE SCALE GENOMIC DNA]</scope>
    <source>
        <strain evidence="2 3">DSM 100048</strain>
    </source>
</reference>
<dbReference type="OrthoDB" id="6025757at2"/>
<evidence type="ECO:0000313" key="2">
    <source>
        <dbReference type="EMBL" id="TCV03280.1"/>
    </source>
</evidence>
<dbReference type="RefSeq" id="WP_132473576.1">
    <property type="nucleotide sequence ID" value="NZ_JBHRVM010000001.1"/>
</dbReference>
<evidence type="ECO:0000313" key="3">
    <source>
        <dbReference type="Proteomes" id="UP000294692"/>
    </source>
</evidence>
<feature type="region of interest" description="Disordered" evidence="1">
    <location>
        <begin position="66"/>
        <end position="107"/>
    </location>
</feature>
<gene>
    <name evidence="2" type="ORF">EV686_101744</name>
</gene>
<comment type="caution">
    <text evidence="2">The sequence shown here is derived from an EMBL/GenBank/DDBJ whole genome shotgun (WGS) entry which is preliminary data.</text>
</comment>
<dbReference type="Proteomes" id="UP000294692">
    <property type="component" value="Unassembled WGS sequence"/>
</dbReference>
<evidence type="ECO:0000256" key="1">
    <source>
        <dbReference type="SAM" id="MobiDB-lite"/>
    </source>
</evidence>
<dbReference type="EMBL" id="SMBX01000001">
    <property type="protein sequence ID" value="TCV03280.1"/>
    <property type="molecule type" value="Genomic_DNA"/>
</dbReference>
<dbReference type="InterPro" id="IPR021549">
    <property type="entry name" value="DUF2894"/>
</dbReference>